<name>A0AB72ZJT6_YERPE</name>
<accession>A0AB72ZJT6</accession>
<gene>
    <name evidence="1" type="ORF">YPPY08_2255</name>
</gene>
<evidence type="ECO:0000313" key="1">
    <source>
        <dbReference type="EMBL" id="EIR19169.1"/>
    </source>
</evidence>
<proteinExistence type="predicted"/>
<dbReference type="Proteomes" id="UP000003231">
    <property type="component" value="Unassembled WGS sequence"/>
</dbReference>
<comment type="caution">
    <text evidence="1">The sequence shown here is derived from an EMBL/GenBank/DDBJ whole genome shotgun (WGS) entry which is preliminary data.</text>
</comment>
<dbReference type="AlphaFoldDB" id="A0AB72ZJT6"/>
<protein>
    <submittedName>
        <fullName evidence="1">Beta-ketoacyl synthase domain protein</fullName>
    </submittedName>
</protein>
<evidence type="ECO:0000313" key="2">
    <source>
        <dbReference type="Proteomes" id="UP000003231"/>
    </source>
</evidence>
<dbReference type="EMBL" id="AKRT01000282">
    <property type="protein sequence ID" value="EIR19169.1"/>
    <property type="molecule type" value="Genomic_DNA"/>
</dbReference>
<organism evidence="1 2">
    <name type="scientific">Yersinia pestis PY-08</name>
    <dbReference type="NCBI Taxonomy" id="992134"/>
    <lineage>
        <taxon>Bacteria</taxon>
        <taxon>Pseudomonadati</taxon>
        <taxon>Pseudomonadota</taxon>
        <taxon>Gammaproteobacteria</taxon>
        <taxon>Enterobacterales</taxon>
        <taxon>Yersiniaceae</taxon>
        <taxon>Yersinia</taxon>
    </lineage>
</organism>
<reference evidence="1 2" key="1">
    <citation type="submission" date="2012-05" db="EMBL/GenBank/DDBJ databases">
        <title>Genome sequence of Yersinia Pestis PY-08.</title>
        <authorList>
            <person name="Santana-Cruz I."/>
            <person name="Sengamalay N."/>
            <person name="McCracken C."/>
            <person name="Daugherty S.C."/>
            <person name="Maroo A."/>
            <person name="Vara P.G."/>
            <person name="Tallon L.J."/>
            <person name="Sadzewicz L."/>
            <person name="Vinetz J.M."/>
            <person name="Cespedes Zambrano M.J."/>
            <person name="Fraser-Liggett C.M."/>
            <person name="Tettelin H."/>
        </authorList>
    </citation>
    <scope>NUCLEOTIDE SEQUENCE [LARGE SCALE GENOMIC DNA]</scope>
    <source>
        <strain evidence="1 2">PY-08</strain>
    </source>
</reference>
<sequence>MAIVDFADHQLKKRPLVGRQNAIAQFMPPFFQRDALFFRGKRAQIVTRDVILRRCRQDSLLPVGINHHTQHIVACDELVPCFLQYGEIELIVAFIPLKQDVTGDAAIANEVGSPQPVGVLNGRQREGRITLVGVVPQHFRLRSGRRRLWLRTDKLRESMRRQILPRPFRIDAYAQVVLNIATEFKEEQRVHAELQQILVWMQ</sequence>